<proteinExistence type="predicted"/>
<dbReference type="OrthoDB" id="1110630at2"/>
<dbReference type="Gene3D" id="2.120.10.80">
    <property type="entry name" value="Kelch-type beta propeller"/>
    <property type="match status" value="1"/>
</dbReference>
<dbReference type="eggNOG" id="COG3947">
    <property type="taxonomic scope" value="Bacteria"/>
</dbReference>
<dbReference type="RefSeq" id="WP_015811998.1">
    <property type="nucleotide sequence ID" value="NC_013037.1"/>
</dbReference>
<keyword evidence="4" id="KW-1185">Reference proteome</keyword>
<dbReference type="KEGG" id="dfe:Dfer_2530"/>
<feature type="chain" id="PRO_5002972372" evidence="2">
    <location>
        <begin position="22"/>
        <end position="860"/>
    </location>
</feature>
<dbReference type="SUPFAM" id="SSF117281">
    <property type="entry name" value="Kelch motif"/>
    <property type="match status" value="1"/>
</dbReference>
<keyword evidence="1" id="KW-0812">Transmembrane</keyword>
<dbReference type="HOGENOM" id="CLU_016800_0_0_10"/>
<evidence type="ECO:0000313" key="3">
    <source>
        <dbReference type="EMBL" id="ACT93748.1"/>
    </source>
</evidence>
<keyword evidence="2" id="KW-0732">Signal</keyword>
<accession>C6W1L8</accession>
<protein>
    <submittedName>
        <fullName evidence="3">Response regulator receiver and SARP domain protein</fullName>
    </submittedName>
</protein>
<evidence type="ECO:0000313" key="4">
    <source>
        <dbReference type="Proteomes" id="UP000002011"/>
    </source>
</evidence>
<organism evidence="3 4">
    <name type="scientific">Dyadobacter fermentans (strain ATCC 700827 / DSM 18053 / CIP 107007 / KCTC 52180 / NS114)</name>
    <dbReference type="NCBI Taxonomy" id="471854"/>
    <lineage>
        <taxon>Bacteria</taxon>
        <taxon>Pseudomonadati</taxon>
        <taxon>Bacteroidota</taxon>
        <taxon>Cytophagia</taxon>
        <taxon>Cytophagales</taxon>
        <taxon>Spirosomataceae</taxon>
        <taxon>Dyadobacter</taxon>
    </lineage>
</organism>
<dbReference type="STRING" id="471854.Dfer_2530"/>
<evidence type="ECO:0000256" key="1">
    <source>
        <dbReference type="SAM" id="Phobius"/>
    </source>
</evidence>
<dbReference type="PANTHER" id="PTHR35807:SF1">
    <property type="entry name" value="TRANSCRIPTIONAL REGULATOR REDD"/>
    <property type="match status" value="1"/>
</dbReference>
<feature type="transmembrane region" description="Helical" evidence="1">
    <location>
        <begin position="554"/>
        <end position="573"/>
    </location>
</feature>
<dbReference type="InterPro" id="IPR015915">
    <property type="entry name" value="Kelch-typ_b-propeller"/>
</dbReference>
<feature type="signal peptide" evidence="2">
    <location>
        <begin position="1"/>
        <end position="21"/>
    </location>
</feature>
<name>C6W1L8_DYAFD</name>
<dbReference type="Proteomes" id="UP000002011">
    <property type="component" value="Chromosome"/>
</dbReference>
<dbReference type="GO" id="GO:0003677">
    <property type="term" value="F:DNA binding"/>
    <property type="evidence" value="ECO:0007669"/>
    <property type="project" value="TreeGrafter"/>
</dbReference>
<dbReference type="EMBL" id="CP001619">
    <property type="protein sequence ID" value="ACT93748.1"/>
    <property type="molecule type" value="Genomic_DNA"/>
</dbReference>
<keyword evidence="1" id="KW-0472">Membrane</keyword>
<keyword evidence="1" id="KW-1133">Transmembrane helix</keyword>
<evidence type="ECO:0000256" key="2">
    <source>
        <dbReference type="SAM" id="SignalP"/>
    </source>
</evidence>
<gene>
    <name evidence="3" type="ordered locus">Dfer_2530</name>
</gene>
<dbReference type="GO" id="GO:0006355">
    <property type="term" value="P:regulation of DNA-templated transcription"/>
    <property type="evidence" value="ECO:0007669"/>
    <property type="project" value="TreeGrafter"/>
</dbReference>
<reference evidence="3 4" key="1">
    <citation type="journal article" date="2009" name="Stand. Genomic Sci.">
        <title>Complete genome sequence of Dyadobacter fermentans type strain (NS114).</title>
        <authorList>
            <person name="Lang E."/>
            <person name="Lapidus A."/>
            <person name="Chertkov O."/>
            <person name="Brettin T."/>
            <person name="Detter J.C."/>
            <person name="Han C."/>
            <person name="Copeland A."/>
            <person name="Glavina Del Rio T."/>
            <person name="Nolan M."/>
            <person name="Chen F."/>
            <person name="Lucas S."/>
            <person name="Tice H."/>
            <person name="Cheng J.F."/>
            <person name="Land M."/>
            <person name="Hauser L."/>
            <person name="Chang Y.J."/>
            <person name="Jeffries C.D."/>
            <person name="Kopitz M."/>
            <person name="Bruce D."/>
            <person name="Goodwin L."/>
            <person name="Pitluck S."/>
            <person name="Ovchinnikova G."/>
            <person name="Pati A."/>
            <person name="Ivanova N."/>
            <person name="Mavrommatis K."/>
            <person name="Chen A."/>
            <person name="Palaniappan K."/>
            <person name="Chain P."/>
            <person name="Bristow J."/>
            <person name="Eisen J.A."/>
            <person name="Markowitz V."/>
            <person name="Hugenholtz P."/>
            <person name="Goker M."/>
            <person name="Rohde M."/>
            <person name="Kyrpides N.C."/>
            <person name="Klenk H.P."/>
        </authorList>
    </citation>
    <scope>NUCLEOTIDE SEQUENCE [LARGE SCALE GENOMIC DNA]</scope>
    <source>
        <strain evidence="4">ATCC 700827 / DSM 18053 / CIP 107007 / KCTC 52180 / NS114</strain>
    </source>
</reference>
<dbReference type="InterPro" id="IPR051677">
    <property type="entry name" value="AfsR-DnrI-RedD_regulator"/>
</dbReference>
<sequence>MKFSSILFLISLLILSGMDCAAQTQSYGIGFESFEVVQDKRTGLDLSPEGPVCFDGDFELSFELSFLRNKKTYFGYIVRVIGDDRQNIDLIYDNSSVNQDHFKLIIGEQFSPVAFDFRGDNLFSKWNRITLRFQKKQRQITVIYGNRSFSQPVKYAAKGCYKILFGANQYKEFRTTDVPPMKIRHVELRENGRLAYNWPLNETEGVKASERIRRRSALAANPVWIRKLHYEWKLLETVTLKGYVRVGFDEKGSNVFLVAEDSLVRFSLAGNRLTPMPYRSGKQPVYVDNQVLFDSRRNRLYNVFLNEKQVSAFDTASRSWDKSNIAPQAKTYYLHANKFLSPADSSIYLLGGYGHLAYKKEVQRYHLPSGTWQQVPLQDSLFAPRYLAALGATRTGAYVIGGYGSSTGQQMLNPRNWYDLLYFDRAERKFTKMYELEVPKEDFVFGNSMIINEKDSSYYALIFPKHRYSSELQLIRGSLTRPEYTRVGSKIPYQFVDIESFVDLYYDKANERFVAVTLYRDANLQTKAAIYSLHAPPLETIDPGAASTANAAGGGLWIIGAVIGGLALVYWLYRYMPGQLGKQKATKAPVVGPVQVEEASLAADSGALAHEEEVAEKAVPYKSCILLFGNLQLYDEHGNEITKQFSPLVKELFLVILLYSIRGDGISSEKLKELLWFDKPSESARNNRSVNIAKLKAILDKMRHCQVSKETGYWKINIDYDKIDVDYIHYLSLIGNKKLLTKETITELASITRRGNFLANVEYEWLDSFKSEISNEIVDAYLRYAASVKVSDDAEFLVNLANNVFHFDPVNEEAMILKCKALAYLGKHSLAKTTFENFAREYNRIYGEDFRKDMPEVLHS</sequence>
<dbReference type="PANTHER" id="PTHR35807">
    <property type="entry name" value="TRANSCRIPTIONAL REGULATOR REDD-RELATED"/>
    <property type="match status" value="1"/>
</dbReference>
<dbReference type="AlphaFoldDB" id="C6W1L8"/>